<dbReference type="EMBL" id="CP089291">
    <property type="protein sequence ID" value="UOF92028.1"/>
    <property type="molecule type" value="Genomic_DNA"/>
</dbReference>
<evidence type="ECO:0000313" key="8">
    <source>
        <dbReference type="Proteomes" id="UP000830167"/>
    </source>
</evidence>
<protein>
    <submittedName>
        <fullName evidence="7">Cation transporting ATPase C-terminal domain-containing protein</fullName>
    </submittedName>
</protein>
<organism evidence="7 8">
    <name type="scientific">Fodinisporobacter ferrooxydans</name>
    <dbReference type="NCBI Taxonomy" id="2901836"/>
    <lineage>
        <taxon>Bacteria</taxon>
        <taxon>Bacillati</taxon>
        <taxon>Bacillota</taxon>
        <taxon>Bacilli</taxon>
        <taxon>Bacillales</taxon>
        <taxon>Alicyclobacillaceae</taxon>
        <taxon>Fodinisporobacter</taxon>
    </lineage>
</organism>
<keyword evidence="5" id="KW-1133">Transmembrane helix</keyword>
<evidence type="ECO:0000256" key="3">
    <source>
        <dbReference type="ARBA" id="ARBA00022842"/>
    </source>
</evidence>
<feature type="transmembrane region" description="Helical" evidence="5">
    <location>
        <begin position="432"/>
        <end position="454"/>
    </location>
</feature>
<dbReference type="PANTHER" id="PTHR24093">
    <property type="entry name" value="CATION TRANSPORTING ATPASE"/>
    <property type="match status" value="1"/>
</dbReference>
<evidence type="ECO:0000256" key="5">
    <source>
        <dbReference type="SAM" id="Phobius"/>
    </source>
</evidence>
<dbReference type="Proteomes" id="UP000830167">
    <property type="component" value="Chromosome"/>
</dbReference>
<dbReference type="PANTHER" id="PTHR24093:SF369">
    <property type="entry name" value="CALCIUM-TRANSPORTING ATPASE"/>
    <property type="match status" value="1"/>
</dbReference>
<dbReference type="Gene3D" id="1.20.1110.10">
    <property type="entry name" value="Calcium-transporting ATPase, transmembrane domain"/>
    <property type="match status" value="2"/>
</dbReference>
<feature type="transmembrane region" description="Helical" evidence="5">
    <location>
        <begin position="901"/>
        <end position="922"/>
    </location>
</feature>
<evidence type="ECO:0000256" key="2">
    <source>
        <dbReference type="ARBA" id="ARBA00022723"/>
    </source>
</evidence>
<dbReference type="SUPFAM" id="SSF81665">
    <property type="entry name" value="Calcium ATPase, transmembrane domain M"/>
    <property type="match status" value="1"/>
</dbReference>
<keyword evidence="2" id="KW-0479">Metal-binding</keyword>
<name>A0ABY4CS30_9BACL</name>
<reference evidence="7" key="1">
    <citation type="submission" date="2021-12" db="EMBL/GenBank/DDBJ databases">
        <title>Alicyclobacillaceae gen. nov., sp. nov., isolated from chalcocite enrichment system.</title>
        <authorList>
            <person name="Jiang Z."/>
        </authorList>
    </citation>
    <scope>NUCLEOTIDE SEQUENCE</scope>
    <source>
        <strain evidence="7">MYW30-H2</strain>
    </source>
</reference>
<dbReference type="InterPro" id="IPR004014">
    <property type="entry name" value="ATPase_P-typ_cation-transptr_N"/>
</dbReference>
<keyword evidence="3" id="KW-0460">Magnesium</keyword>
<feature type="transmembrane region" description="Helical" evidence="5">
    <location>
        <begin position="204"/>
        <end position="226"/>
    </location>
</feature>
<dbReference type="InterPro" id="IPR059000">
    <property type="entry name" value="ATPase_P-type_domA"/>
</dbReference>
<feature type="transmembrane region" description="Helical" evidence="5">
    <location>
        <begin position="1000"/>
        <end position="1017"/>
    </location>
</feature>
<dbReference type="SUPFAM" id="SSF81653">
    <property type="entry name" value="Calcium ATPase, transduction domain A"/>
    <property type="match status" value="1"/>
</dbReference>
<dbReference type="Gene3D" id="2.70.150.10">
    <property type="entry name" value="Calcium-transporting ATPase, cytoplasmic transduction domain A"/>
    <property type="match status" value="1"/>
</dbReference>
<dbReference type="InterPro" id="IPR023298">
    <property type="entry name" value="ATPase_P-typ_TM_dom_sf"/>
</dbReference>
<dbReference type="InterPro" id="IPR006068">
    <property type="entry name" value="ATPase_P-typ_cation-transptr_C"/>
</dbReference>
<keyword evidence="8" id="KW-1185">Reference proteome</keyword>
<dbReference type="Pfam" id="PF00690">
    <property type="entry name" value="Cation_ATPase_N"/>
    <property type="match status" value="1"/>
</dbReference>
<feature type="transmembrane region" description="Helical" evidence="5">
    <location>
        <begin position="407"/>
        <end position="426"/>
    </location>
</feature>
<comment type="subcellular location">
    <subcellularLocation>
        <location evidence="1">Endomembrane system</location>
        <topology evidence="1">Multi-pass membrane protein</topology>
    </subcellularLocation>
</comment>
<feature type="region of interest" description="Disordered" evidence="4">
    <location>
        <begin position="92"/>
        <end position="125"/>
    </location>
</feature>
<evidence type="ECO:0000259" key="6">
    <source>
        <dbReference type="SMART" id="SM00831"/>
    </source>
</evidence>
<dbReference type="InterPro" id="IPR008250">
    <property type="entry name" value="ATPase_P-typ_transduc_dom_A_sf"/>
</dbReference>
<dbReference type="Pfam" id="PF00689">
    <property type="entry name" value="Cation_ATPase_C"/>
    <property type="match status" value="1"/>
</dbReference>
<dbReference type="RefSeq" id="WP_347438710.1">
    <property type="nucleotide sequence ID" value="NZ_CP089291.1"/>
</dbReference>
<accession>A0ABY4CS30</accession>
<evidence type="ECO:0000313" key="7">
    <source>
        <dbReference type="EMBL" id="UOF92028.1"/>
    </source>
</evidence>
<gene>
    <name evidence="7" type="ORF">LSG31_07285</name>
</gene>
<dbReference type="Pfam" id="PF00122">
    <property type="entry name" value="E1-E2_ATPase"/>
    <property type="match status" value="1"/>
</dbReference>
<evidence type="ECO:0000256" key="4">
    <source>
        <dbReference type="SAM" id="MobiDB-lite"/>
    </source>
</evidence>
<proteinExistence type="predicted"/>
<evidence type="ECO:0000256" key="1">
    <source>
        <dbReference type="ARBA" id="ARBA00004127"/>
    </source>
</evidence>
<keyword evidence="5" id="KW-0812">Transmembrane</keyword>
<feature type="transmembrane region" description="Helical" evidence="5">
    <location>
        <begin position="928"/>
        <end position="948"/>
    </location>
</feature>
<feature type="domain" description="Cation-transporting P-type ATPase N-terminal" evidence="6">
    <location>
        <begin position="156"/>
        <end position="228"/>
    </location>
</feature>
<keyword evidence="5" id="KW-0472">Membrane</keyword>
<dbReference type="SMART" id="SM00831">
    <property type="entry name" value="Cation_ATPase_N"/>
    <property type="match status" value="1"/>
</dbReference>
<feature type="compositionally biased region" description="Basic and acidic residues" evidence="4">
    <location>
        <begin position="92"/>
        <end position="122"/>
    </location>
</feature>
<feature type="transmembrane region" description="Helical" evidence="5">
    <location>
        <begin position="960"/>
        <end position="980"/>
    </location>
</feature>
<feature type="transmembrane region" description="Helical" evidence="5">
    <location>
        <begin position="232"/>
        <end position="249"/>
    </location>
</feature>
<sequence>MHNGLTIIRKNFAILLGKEDESHQSLQDGESKPVGGVCECKIGRMVNSNLFGTINGVTRVAYSIGRLESLAFRIVNATRQVVTEVIFTHGGCTDHRYNPEKGNPKASNIDRRPSDRNSRSSDLDMEWQAEDARYAGDSSHAEVERLKRSHQQNQGDPFIWDLQAIRKYQEQNRDSGLTNEEAQQKLNQFGWNETRGQPGSIPMFLHQFANVSTVSLLGFGVLALFLGKYIDAAIVFFTFLLSGVLTTRYKGLSEQAHQEHLRKHKSVMALREGRLSQISSHLIVPGDLIFIRPGDMVPADGILLQTNHFELRELASDASYQWKTKKGVEDPDWIQADWAMSKRNLDAFRASEAAVYAGSVAIRGTAKMLVTATGKRTRYSQLLQQPKHQQMFTEKHYHHITSYLTKYGWLSILAIGAITMLLRWSGTAALQTAVAVGTSVIPGGLSLPVCLAYWSALKKSRKTNGMQGLPSMHHVDKLEDSKGIILSEHGITKELNIQQLWCANTQWNLDQSGTIGAKSVWQAAALYAQHQTAAQTSHCSEPSLYDQAIQRATAQFGQSMEANPAKWIWIHHGGMQDHELFEMRVFKDENGRLIEVVRGPAGLLFQACAKAAGADQDLASIDTEQSLEASVVEDSFRSWLHTADEHQACTIGFACRVRDQGGTSSDGKDLLPKDGQDKQDVFKSDLIWIGAFSMKRTYQHVQDLLYRCKERKLPVFLLADFCMAEDSDFWKAIDHKQLHIKTVAADKCFEEMSEQTLGHYDIWVIHGNDEQRLQVVHTLRERMSDVCFIGCQEQERAYFGAAWMSIEQGVLRGLKDVIHFIEEAQDARSRLSRANGMIISGNFAEAVYTTMTGILGLTHAHGPINLNILTNLITSIGIAIGGQRNGEAKHAQDFGELKKPILSHGVINGLIATSAYGIGLWIRTDPMFASTFAFATLILSQLIHALKWGRKEHVDKLAELTEETVMVVSVITALGILIVSAHTPAVAQMFRLTPLALHEWLAAAAIAGVTGPIAAKIEQPIWRGMKRLNPIKDRFKIRSINQPEVA</sequence>